<organism evidence="1 2">
    <name type="scientific">[Clostridium] leptum</name>
    <dbReference type="NCBI Taxonomy" id="1535"/>
    <lineage>
        <taxon>Bacteria</taxon>
        <taxon>Bacillati</taxon>
        <taxon>Bacillota</taxon>
        <taxon>Clostridia</taxon>
        <taxon>Eubacteriales</taxon>
        <taxon>Oscillospiraceae</taxon>
        <taxon>Oscillospiraceae incertae sedis</taxon>
    </lineage>
</organism>
<reference evidence="1 2" key="1">
    <citation type="submission" date="2018-08" db="EMBL/GenBank/DDBJ databases">
        <title>A genome reference for cultivated species of the human gut microbiota.</title>
        <authorList>
            <person name="Zou Y."/>
            <person name="Xue W."/>
            <person name="Luo G."/>
        </authorList>
    </citation>
    <scope>NUCLEOTIDE SEQUENCE [LARGE SCALE GENOMIC DNA]</scope>
    <source>
        <strain evidence="1 2">AF28-26</strain>
    </source>
</reference>
<gene>
    <name evidence="1" type="ORF">DWY99_02810</name>
</gene>
<proteinExistence type="predicted"/>
<dbReference type="EMBL" id="QRTC01000006">
    <property type="protein sequence ID" value="RGQ43348.1"/>
    <property type="molecule type" value="Genomic_DNA"/>
</dbReference>
<name>A0A412AZG4_9FIRM</name>
<dbReference type="AlphaFoldDB" id="A0A412AZG4"/>
<protein>
    <submittedName>
        <fullName evidence="1">Uncharacterized protein</fullName>
    </submittedName>
</protein>
<evidence type="ECO:0000313" key="1">
    <source>
        <dbReference type="EMBL" id="RGQ43348.1"/>
    </source>
</evidence>
<sequence>MTCNSCIPGGALFSAFGGSKFSNGKLSLLFARGTGRRHIAAARQTRRLPLPERRPSLDS</sequence>
<dbReference type="Proteomes" id="UP000284751">
    <property type="component" value="Unassembled WGS sequence"/>
</dbReference>
<evidence type="ECO:0000313" key="2">
    <source>
        <dbReference type="Proteomes" id="UP000284751"/>
    </source>
</evidence>
<accession>A0A412AZG4</accession>
<comment type="caution">
    <text evidence="1">The sequence shown here is derived from an EMBL/GenBank/DDBJ whole genome shotgun (WGS) entry which is preliminary data.</text>
</comment>